<protein>
    <submittedName>
        <fullName evidence="2">CLUMA_CG019032, isoform A</fullName>
    </submittedName>
</protein>
<dbReference type="EMBL" id="CVRI01000066">
    <property type="protein sequence ID" value="CRL06052.1"/>
    <property type="molecule type" value="Genomic_DNA"/>
</dbReference>
<dbReference type="GO" id="GO:1990904">
    <property type="term" value="C:ribonucleoprotein complex"/>
    <property type="evidence" value="ECO:0007669"/>
    <property type="project" value="TreeGrafter"/>
</dbReference>
<accession>A0A1J1J2N1</accession>
<keyword evidence="3" id="KW-1185">Reference proteome</keyword>
<gene>
    <name evidence="2" type="primary">putative 60 kDa SS-A</name>
    <name evidence="2" type="synonym">Ro ribonucleoprotein</name>
    <name evidence="2" type="ORF">CLUMA_CG019032</name>
</gene>
<evidence type="ECO:0000313" key="2">
    <source>
        <dbReference type="EMBL" id="CRL06052.1"/>
    </source>
</evidence>
<dbReference type="OrthoDB" id="6098064at2759"/>
<reference evidence="2 3" key="1">
    <citation type="submission" date="2015-04" db="EMBL/GenBank/DDBJ databases">
        <authorList>
            <person name="Syromyatnikov M.Y."/>
            <person name="Popov V.N."/>
        </authorList>
    </citation>
    <scope>NUCLEOTIDE SEQUENCE [LARGE SCALE GENOMIC DNA]</scope>
</reference>
<feature type="domain" description="RNA-binding protein RO60 vWA" evidence="1">
    <location>
        <begin position="406"/>
        <end position="571"/>
    </location>
</feature>
<sequence length="577" mass="66728">MADQVEKEKTDQQIDEKEAIDIKLAINRFMWLRTTKSNYTCLRNNKLSGRPSIYADLKELLELCNTIGIAAKDDPSLPIDLIKKAMQSEAFISEELLYLFAFCLSESKNEDFKKGIRNIISDQIISPNDLLQFVIFYKGHSKDKLSLSSGMKNCLEKWYEKRSPTELLEIAFTSKKVLEFGHIDILRKLHPKSENQDKQEIFKMCFKTKQEIKEAAQSSSTSKKIMKYKELKGCQQLSEALSILKCKDFTYKMEHLPSVALKSPDAVELILPNLSFNEILANLESFCNRRLLRVQESLSRKICNVLQCTNKNVSEAKLNPFYVYEIMKVIERKLTVIDGQEHKNENAKASTGNDGKEKSENKKILNPFIIKKIHAIFIQTLKDQPKTGCRYYITMNLRKFSKKQMNVFGMNEIRCIDVQTILALLMLKKEKDVTLMSYTDDRNRLKSIPWNKETTFENALEFYEKEIKETPKLKENFLLPLRKAAEDKKKVDVFITIVSSIGRNAGKYAKPPIAELEKYRKAMNLNMTKLIIINLTRKKPDIQYDEKTLNKKGILEIVGFSPNAFKVIEAYSKNLFA</sequence>
<dbReference type="SUPFAM" id="SSF140864">
    <property type="entry name" value="TROVE domain-like"/>
    <property type="match status" value="1"/>
</dbReference>
<organism evidence="2 3">
    <name type="scientific">Clunio marinus</name>
    <dbReference type="NCBI Taxonomy" id="568069"/>
    <lineage>
        <taxon>Eukaryota</taxon>
        <taxon>Metazoa</taxon>
        <taxon>Ecdysozoa</taxon>
        <taxon>Arthropoda</taxon>
        <taxon>Hexapoda</taxon>
        <taxon>Insecta</taxon>
        <taxon>Pterygota</taxon>
        <taxon>Neoptera</taxon>
        <taxon>Endopterygota</taxon>
        <taxon>Diptera</taxon>
        <taxon>Nematocera</taxon>
        <taxon>Chironomoidea</taxon>
        <taxon>Chironomidae</taxon>
        <taxon>Clunio</taxon>
    </lineage>
</organism>
<dbReference type="PANTHER" id="PTHR14202">
    <property type="entry name" value="60 KDA RIBONUCLEOPROTEIN SSA/RO"/>
    <property type="match status" value="1"/>
</dbReference>
<dbReference type="Gene3D" id="3.40.50.410">
    <property type="entry name" value="von Willebrand factor, type A domain"/>
    <property type="match status" value="1"/>
</dbReference>
<name>A0A1J1J2N1_9DIPT</name>
<dbReference type="GO" id="GO:0003723">
    <property type="term" value="F:RNA binding"/>
    <property type="evidence" value="ECO:0007669"/>
    <property type="project" value="InterPro"/>
</dbReference>
<dbReference type="InterPro" id="IPR037214">
    <property type="entry name" value="TROVE_dom_sf"/>
</dbReference>
<dbReference type="InterPro" id="IPR040322">
    <property type="entry name" value="TROVE2"/>
</dbReference>
<dbReference type="InterPro" id="IPR036465">
    <property type="entry name" value="vWFA_dom_sf"/>
</dbReference>
<dbReference type="Pfam" id="PF25045">
    <property type="entry name" value="vWA_Ro60"/>
    <property type="match status" value="1"/>
</dbReference>
<dbReference type="InterPro" id="IPR056800">
    <property type="entry name" value="vWA_Ro60"/>
</dbReference>
<dbReference type="AlphaFoldDB" id="A0A1J1J2N1"/>
<evidence type="ECO:0000259" key="1">
    <source>
        <dbReference type="Pfam" id="PF25045"/>
    </source>
</evidence>
<dbReference type="SUPFAM" id="SSF53300">
    <property type="entry name" value="vWA-like"/>
    <property type="match status" value="1"/>
</dbReference>
<proteinExistence type="predicted"/>
<evidence type="ECO:0000313" key="3">
    <source>
        <dbReference type="Proteomes" id="UP000183832"/>
    </source>
</evidence>
<dbReference type="Proteomes" id="UP000183832">
    <property type="component" value="Unassembled WGS sequence"/>
</dbReference>
<dbReference type="PANTHER" id="PTHR14202:SF0">
    <property type="entry name" value="RNA-BINDING PROTEIN RO60"/>
    <property type="match status" value="1"/>
</dbReference>
<dbReference type="STRING" id="568069.A0A1J1J2N1"/>